<keyword evidence="21" id="KW-1185">Reference proteome</keyword>
<evidence type="ECO:0000256" key="9">
    <source>
        <dbReference type="ARBA" id="ARBA00022737"/>
    </source>
</evidence>
<dbReference type="CDD" id="cd18718">
    <property type="entry name" value="PIN_PRORP"/>
    <property type="match status" value="1"/>
</dbReference>
<evidence type="ECO:0000256" key="13">
    <source>
        <dbReference type="ARBA" id="ARBA00022946"/>
    </source>
</evidence>
<evidence type="ECO:0000256" key="6">
    <source>
        <dbReference type="ARBA" id="ARBA00022694"/>
    </source>
</evidence>
<feature type="region of interest" description="Disordered" evidence="17">
    <location>
        <begin position="1"/>
        <end position="79"/>
    </location>
</feature>
<dbReference type="GO" id="GO:0046872">
    <property type="term" value="F:metal ion binding"/>
    <property type="evidence" value="ECO:0007669"/>
    <property type="project" value="UniProtKB-KW"/>
</dbReference>
<dbReference type="EMBL" id="JALJOR010000001">
    <property type="protein sequence ID" value="KAK9829084.1"/>
    <property type="molecule type" value="Genomic_DNA"/>
</dbReference>
<evidence type="ECO:0000313" key="21">
    <source>
        <dbReference type="Proteomes" id="UP001489004"/>
    </source>
</evidence>
<keyword evidence="14" id="KW-0496">Mitochondrion</keyword>
<dbReference type="InterPro" id="IPR011990">
    <property type="entry name" value="TPR-like_helical_dom_sf"/>
</dbReference>
<comment type="similarity">
    <text evidence="4">Belongs to the PPR family. P subfamily.</text>
</comment>
<evidence type="ECO:0000259" key="18">
    <source>
        <dbReference type="Pfam" id="PF16953"/>
    </source>
</evidence>
<evidence type="ECO:0000256" key="2">
    <source>
        <dbReference type="ARBA" id="ARBA00001946"/>
    </source>
</evidence>
<dbReference type="InterPro" id="IPR033495">
    <property type="entry name" value="MRPP3_PIN_dom"/>
</dbReference>
<dbReference type="Proteomes" id="UP001489004">
    <property type="component" value="Unassembled WGS sequence"/>
</dbReference>
<evidence type="ECO:0000256" key="3">
    <source>
        <dbReference type="ARBA" id="ARBA00004173"/>
    </source>
</evidence>
<comment type="catalytic activity">
    <reaction evidence="1">
        <text>Endonucleolytic cleavage of RNA, removing 5'-extranucleotides from tRNA precursor.</text>
        <dbReference type="EC" id="3.1.26.5"/>
    </reaction>
</comment>
<evidence type="ECO:0000256" key="10">
    <source>
        <dbReference type="ARBA" id="ARBA00022801"/>
    </source>
</evidence>
<evidence type="ECO:0000256" key="8">
    <source>
        <dbReference type="ARBA" id="ARBA00022723"/>
    </source>
</evidence>
<keyword evidence="12" id="KW-0460">Magnesium</keyword>
<keyword evidence="7" id="KW-0540">Nuclease</keyword>
<name>A0AAW1R600_9CHLO</name>
<dbReference type="PROSITE" id="PS51257">
    <property type="entry name" value="PROKAR_LIPOPROTEIN"/>
    <property type="match status" value="1"/>
</dbReference>
<evidence type="ECO:0000256" key="14">
    <source>
        <dbReference type="ARBA" id="ARBA00023128"/>
    </source>
</evidence>
<dbReference type="InterPro" id="IPR033443">
    <property type="entry name" value="PROP1-like_PPR_dom"/>
</dbReference>
<comment type="caution">
    <text evidence="20">The sequence shown here is derived from an EMBL/GenBank/DDBJ whole genome shotgun (WGS) entry which is preliminary data.</text>
</comment>
<feature type="domain" description="PROP1-like PPR" evidence="19">
    <location>
        <begin position="71"/>
        <end position="129"/>
    </location>
</feature>
<comment type="cofactor">
    <cofactor evidence="2">
        <name>Mg(2+)</name>
        <dbReference type="ChEBI" id="CHEBI:18420"/>
    </cofactor>
</comment>
<evidence type="ECO:0000256" key="15">
    <source>
        <dbReference type="ARBA" id="ARBA00044536"/>
    </source>
</evidence>
<dbReference type="EC" id="3.1.26.5" evidence="5"/>
<evidence type="ECO:0000256" key="12">
    <source>
        <dbReference type="ARBA" id="ARBA00022842"/>
    </source>
</evidence>
<dbReference type="AlphaFoldDB" id="A0AAW1R600"/>
<organism evidence="20 21">
    <name type="scientific">[Myrmecia] bisecta</name>
    <dbReference type="NCBI Taxonomy" id="41462"/>
    <lineage>
        <taxon>Eukaryota</taxon>
        <taxon>Viridiplantae</taxon>
        <taxon>Chlorophyta</taxon>
        <taxon>core chlorophytes</taxon>
        <taxon>Trebouxiophyceae</taxon>
        <taxon>Trebouxiales</taxon>
        <taxon>Trebouxiaceae</taxon>
        <taxon>Myrmecia</taxon>
    </lineage>
</organism>
<reference evidence="20 21" key="1">
    <citation type="journal article" date="2024" name="Nat. Commun.">
        <title>Phylogenomics reveals the evolutionary origins of lichenization in chlorophyte algae.</title>
        <authorList>
            <person name="Puginier C."/>
            <person name="Libourel C."/>
            <person name="Otte J."/>
            <person name="Skaloud P."/>
            <person name="Haon M."/>
            <person name="Grisel S."/>
            <person name="Petersen M."/>
            <person name="Berrin J.G."/>
            <person name="Delaux P.M."/>
            <person name="Dal Grande F."/>
            <person name="Keller J."/>
        </authorList>
    </citation>
    <scope>NUCLEOTIDE SEQUENCE [LARGE SCALE GENOMIC DNA]</scope>
    <source>
        <strain evidence="20 21">SAG 2043</strain>
    </source>
</reference>
<evidence type="ECO:0000256" key="16">
    <source>
        <dbReference type="ARBA" id="ARBA00044559"/>
    </source>
</evidence>
<evidence type="ECO:0000313" key="20">
    <source>
        <dbReference type="EMBL" id="KAK9829084.1"/>
    </source>
</evidence>
<evidence type="ECO:0000256" key="5">
    <source>
        <dbReference type="ARBA" id="ARBA00012179"/>
    </source>
</evidence>
<keyword evidence="8" id="KW-0479">Metal-binding</keyword>
<dbReference type="Pfam" id="PF17177">
    <property type="entry name" value="PPR_long"/>
    <property type="match status" value="2"/>
</dbReference>
<sequence length="563" mass="61169">MQPALKKAKVEAAAQTNGIASAQSCTATPGTAAVHAEPASGPPGSSSARQNGTGGATAQQAAAVAPKQQQKRKKAKKMTPETEICVAIQTAAKDGDPKAALAAYDRAMAEQIPIKEDVLNNLLFLCAGGNSWADRVHNPTAGNGGSAEASSSNHDDDLVAIMQRGRDIVDHMRTRNQPVGEMAYTALARMAASARQADKAFALAKQLLEESKQRPAVVPRLRSFTPALSAYCAEGRPDKAFEVDALLQELQFDMTEAEFAQLLGVCAHGASREQTHTLLRRMAKELTTLQPATLDAARAYFTSATAAAAPAEQPSASGFGGSWVVETASVSDQGICSTCGGQLQPIDLELEEWGTFADAIARLANEREKRPNDFASFQQWLDRHGPFDVLVDAANVALFGQNFERGDFSFAQVEAVVKHFRQQHPESKLLVVLHAGRLNKPPAQQPAAQKLLNQLRRENAFYATPFGSNDDWYWLYAAVRAGRQGMLISNDEMRDHIFSLLAPRFFQKWKQRHLLRYTFDAKGPIIDYPPPYTTCIQHLATGSWMFPAAADHSWLCARPQSQG</sequence>
<feature type="compositionally biased region" description="Low complexity" evidence="17">
    <location>
        <begin position="58"/>
        <end position="68"/>
    </location>
</feature>
<protein>
    <recommendedName>
        <fullName evidence="15">Mitochondrial ribonuclease P catalytic subunit</fullName>
        <ecNumber evidence="5">3.1.26.5</ecNumber>
    </recommendedName>
    <alternativeName>
        <fullName evidence="16">Mitochondrial ribonuclease P protein 3</fullName>
    </alternativeName>
</protein>
<keyword evidence="11" id="KW-0862">Zinc</keyword>
<comment type="subcellular location">
    <subcellularLocation>
        <location evidence="3">Mitochondrion</location>
    </subcellularLocation>
</comment>
<dbReference type="GO" id="GO:0005739">
    <property type="term" value="C:mitochondrion"/>
    <property type="evidence" value="ECO:0007669"/>
    <property type="project" value="UniProtKB-SubCell"/>
</dbReference>
<feature type="domain" description="PROP1-like PPR" evidence="19">
    <location>
        <begin position="152"/>
        <end position="307"/>
    </location>
</feature>
<dbReference type="PANTHER" id="PTHR13547">
    <property type="match status" value="1"/>
</dbReference>
<evidence type="ECO:0000256" key="1">
    <source>
        <dbReference type="ARBA" id="ARBA00000928"/>
    </source>
</evidence>
<feature type="domain" description="PRORP" evidence="18">
    <location>
        <begin position="331"/>
        <end position="552"/>
    </location>
</feature>
<dbReference type="Gene3D" id="1.25.40.10">
    <property type="entry name" value="Tetratricopeptide repeat domain"/>
    <property type="match status" value="1"/>
</dbReference>
<dbReference type="InterPro" id="IPR031595">
    <property type="entry name" value="PRORP_C"/>
</dbReference>
<feature type="compositionally biased region" description="Polar residues" evidence="17">
    <location>
        <begin position="14"/>
        <end position="29"/>
    </location>
</feature>
<keyword evidence="6" id="KW-0819">tRNA processing</keyword>
<keyword evidence="9" id="KW-0677">Repeat</keyword>
<evidence type="ECO:0000256" key="4">
    <source>
        <dbReference type="ARBA" id="ARBA00007626"/>
    </source>
</evidence>
<dbReference type="GO" id="GO:0004526">
    <property type="term" value="F:ribonuclease P activity"/>
    <property type="evidence" value="ECO:0007669"/>
    <property type="project" value="UniProtKB-EC"/>
</dbReference>
<keyword evidence="10" id="KW-0378">Hydrolase</keyword>
<accession>A0AAW1R600</accession>
<evidence type="ECO:0000259" key="19">
    <source>
        <dbReference type="Pfam" id="PF17177"/>
    </source>
</evidence>
<evidence type="ECO:0000256" key="11">
    <source>
        <dbReference type="ARBA" id="ARBA00022833"/>
    </source>
</evidence>
<dbReference type="Pfam" id="PF16953">
    <property type="entry name" value="PRORP"/>
    <property type="match status" value="1"/>
</dbReference>
<proteinExistence type="inferred from homology"/>
<evidence type="ECO:0000256" key="17">
    <source>
        <dbReference type="SAM" id="MobiDB-lite"/>
    </source>
</evidence>
<dbReference type="GO" id="GO:0001682">
    <property type="term" value="P:tRNA 5'-leader removal"/>
    <property type="evidence" value="ECO:0007669"/>
    <property type="project" value="TreeGrafter"/>
</dbReference>
<gene>
    <name evidence="20" type="ORF">WJX72_003811</name>
</gene>
<dbReference type="Gene3D" id="3.40.50.11980">
    <property type="match status" value="1"/>
</dbReference>
<keyword evidence="13" id="KW-0809">Transit peptide</keyword>
<evidence type="ECO:0000256" key="7">
    <source>
        <dbReference type="ARBA" id="ARBA00022722"/>
    </source>
</evidence>
<dbReference type="PANTHER" id="PTHR13547:SF1">
    <property type="entry name" value="MITOCHONDRIAL RIBONUCLEASE P CATALYTIC SUBUNIT"/>
    <property type="match status" value="1"/>
</dbReference>
<feature type="compositionally biased region" description="Low complexity" evidence="17">
    <location>
        <begin position="38"/>
        <end position="48"/>
    </location>
</feature>